<organism evidence="2 3">
    <name type="scientific">Cavenderia fasciculata</name>
    <name type="common">Slime mold</name>
    <name type="synonym">Dictyostelium fasciculatum</name>
    <dbReference type="NCBI Taxonomy" id="261658"/>
    <lineage>
        <taxon>Eukaryota</taxon>
        <taxon>Amoebozoa</taxon>
        <taxon>Evosea</taxon>
        <taxon>Eumycetozoa</taxon>
        <taxon>Dictyostelia</taxon>
        <taxon>Acytosteliales</taxon>
        <taxon>Cavenderiaceae</taxon>
        <taxon>Cavenderia</taxon>
    </lineage>
</organism>
<proteinExistence type="predicted"/>
<dbReference type="OrthoDB" id="15710at2759"/>
<dbReference type="OMA" id="VIDSFIY"/>
<reference evidence="3" key="1">
    <citation type="journal article" date="2011" name="Genome Res.">
        <title>Phylogeny-wide analysis of social amoeba genomes highlights ancient origins for complex intercellular communication.</title>
        <authorList>
            <person name="Heidel A.J."/>
            <person name="Lawal H.M."/>
            <person name="Felder M."/>
            <person name="Schilde C."/>
            <person name="Helps N.R."/>
            <person name="Tunggal B."/>
            <person name="Rivero F."/>
            <person name="John U."/>
            <person name="Schleicher M."/>
            <person name="Eichinger L."/>
            <person name="Platzer M."/>
            <person name="Noegel A.A."/>
            <person name="Schaap P."/>
            <person name="Gloeckner G."/>
        </authorList>
    </citation>
    <scope>NUCLEOTIDE SEQUENCE [LARGE SCALE GENOMIC DNA]</scope>
    <source>
        <strain evidence="3">SH3</strain>
    </source>
</reference>
<name>F4PUA3_CACFS</name>
<sequence length="382" mass="43288">MDNNNNNNTSSSSSSSTTYDDDDEYNNNNNNSNNDDDDLLKPPSDGEGSVPPQGPVSFLVDVVSDFLGVGPLHNDNHGVGLDSTVNDHSSNIITSPGEALDSVINNESTKEIQLPWGPVSVKRVNEVIFLLGGASIISFALRTLFFGKTVRAIEIPDGNLTTIILRSNTIKSLKKSILQNSDPLFPGVSLTADDIKTSAFVDPIFTEPILTNNHVRQIQDGAYIVWTKADYEIPRTSVALKSLIKDRPVFDRLRLQSEMDKIIKLISLLGPSLTDKQIELHHFRRVTAPSLWHRIKRWWNNRSNVHTQQYHPDMPINYQEIVMNDHTNPLTLRERDELIHLMLIGKGDPIFDLYRKHQYNIIEFKKQLKSWIHQYNTNNKQQ</sequence>
<evidence type="ECO:0000313" key="2">
    <source>
        <dbReference type="EMBL" id="EGG21818.1"/>
    </source>
</evidence>
<feature type="compositionally biased region" description="Low complexity" evidence="1">
    <location>
        <begin position="1"/>
        <end position="18"/>
    </location>
</feature>
<dbReference type="KEGG" id="dfa:DFA_01704"/>
<feature type="region of interest" description="Disordered" evidence="1">
    <location>
        <begin position="1"/>
        <end position="54"/>
    </location>
</feature>
<dbReference type="RefSeq" id="XP_004359668.1">
    <property type="nucleotide sequence ID" value="XM_004359611.1"/>
</dbReference>
<accession>F4PUA3</accession>
<evidence type="ECO:0000313" key="3">
    <source>
        <dbReference type="Proteomes" id="UP000007797"/>
    </source>
</evidence>
<keyword evidence="3" id="KW-1185">Reference proteome</keyword>
<dbReference type="EMBL" id="GL883010">
    <property type="protein sequence ID" value="EGG21818.1"/>
    <property type="molecule type" value="Genomic_DNA"/>
</dbReference>
<dbReference type="AlphaFoldDB" id="F4PUA3"/>
<dbReference type="Proteomes" id="UP000007797">
    <property type="component" value="Unassembled WGS sequence"/>
</dbReference>
<gene>
    <name evidence="2" type="ORF">DFA_01704</name>
</gene>
<protein>
    <submittedName>
        <fullName evidence="2">Uncharacterized protein</fullName>
    </submittedName>
</protein>
<dbReference type="GeneID" id="14873467"/>
<evidence type="ECO:0000256" key="1">
    <source>
        <dbReference type="SAM" id="MobiDB-lite"/>
    </source>
</evidence>